<proteinExistence type="predicted"/>
<reference evidence="1 2" key="1">
    <citation type="journal article" date="2021" name="Hortic Res">
        <title>High-quality reference genome and annotation aids understanding of berry development for evergreen blueberry (Vaccinium darrowii).</title>
        <authorList>
            <person name="Yu J."/>
            <person name="Hulse-Kemp A.M."/>
            <person name="Babiker E."/>
            <person name="Staton M."/>
        </authorList>
    </citation>
    <scope>NUCLEOTIDE SEQUENCE [LARGE SCALE GENOMIC DNA]</scope>
    <source>
        <strain evidence="2">cv. NJ 8807/NJ 8810</strain>
        <tissue evidence="1">Young leaf</tissue>
    </source>
</reference>
<organism evidence="1 2">
    <name type="scientific">Vaccinium darrowii</name>
    <dbReference type="NCBI Taxonomy" id="229202"/>
    <lineage>
        <taxon>Eukaryota</taxon>
        <taxon>Viridiplantae</taxon>
        <taxon>Streptophyta</taxon>
        <taxon>Embryophyta</taxon>
        <taxon>Tracheophyta</taxon>
        <taxon>Spermatophyta</taxon>
        <taxon>Magnoliopsida</taxon>
        <taxon>eudicotyledons</taxon>
        <taxon>Gunneridae</taxon>
        <taxon>Pentapetalae</taxon>
        <taxon>asterids</taxon>
        <taxon>Ericales</taxon>
        <taxon>Ericaceae</taxon>
        <taxon>Vaccinioideae</taxon>
        <taxon>Vaccinieae</taxon>
        <taxon>Vaccinium</taxon>
    </lineage>
</organism>
<name>A0ACB7ZNT2_9ERIC</name>
<accession>A0ACB7ZNT2</accession>
<gene>
    <name evidence="1" type="ORF">Vadar_030010</name>
</gene>
<keyword evidence="2" id="KW-1185">Reference proteome</keyword>
<protein>
    <submittedName>
        <fullName evidence="1">Uncharacterized protein</fullName>
    </submittedName>
</protein>
<evidence type="ECO:0000313" key="1">
    <source>
        <dbReference type="EMBL" id="KAH7867176.1"/>
    </source>
</evidence>
<dbReference type="EMBL" id="CM037159">
    <property type="protein sequence ID" value="KAH7867176.1"/>
    <property type="molecule type" value="Genomic_DNA"/>
</dbReference>
<evidence type="ECO:0000313" key="2">
    <source>
        <dbReference type="Proteomes" id="UP000828048"/>
    </source>
</evidence>
<dbReference type="Proteomes" id="UP000828048">
    <property type="component" value="Chromosome 9"/>
</dbReference>
<sequence>MATSLLSPPIGTRKPPLLHSSKLPFASSAPVRRWRCNSPMASTKDPNSPMASSKDPNSPMASVKMDPNSSMASSKDPVNEGPTDDYENSFKYLYGLPPSHLNALITKQKYARPQTEEGSSSYLDDLKKEISTGFPFSHLNTVITKQKDARPQTESVTEESVSYLANEEVKTEIISYPGNFANHNGLVSASGMSERAPPRYIMNTTGEEQQTSFSFPLRRLPWRGRYKGKPLPRPPDMDSQFYFDRVIFLEDPIVPEVAELIIAQFLWLDRDDSSKPIYLYISSEGNEDEEGEVLASAEYAYAIADVMTGCKSKVYTIHMGVADGLAALLLSLGVKGRRGLQQHSITELYLPEVPGSSGKATDLWSAGKEVEESMKTFLELLSQGTGKPTEELYRDLQEPKFFDPQAAIAYGLADRIVGPQELGFGNAVIKKGGNPVLAAKKAEADELRAMRRARLAESKDKANPQAPAPSVA</sequence>
<comment type="caution">
    <text evidence="1">The sequence shown here is derived from an EMBL/GenBank/DDBJ whole genome shotgun (WGS) entry which is preliminary data.</text>
</comment>